<evidence type="ECO:0000256" key="1">
    <source>
        <dbReference type="SAM" id="MobiDB-lite"/>
    </source>
</evidence>
<proteinExistence type="predicted"/>
<dbReference type="GO" id="GO:0009251">
    <property type="term" value="P:glucan catabolic process"/>
    <property type="evidence" value="ECO:0007669"/>
    <property type="project" value="TreeGrafter"/>
</dbReference>
<dbReference type="CDD" id="cd02181">
    <property type="entry name" value="GH16_fungal_Lam16A_glucanase"/>
    <property type="match status" value="1"/>
</dbReference>
<accession>A0A439CWL1</accession>
<feature type="compositionally biased region" description="Polar residues" evidence="1">
    <location>
        <begin position="464"/>
        <end position="483"/>
    </location>
</feature>
<evidence type="ECO:0000313" key="5">
    <source>
        <dbReference type="Proteomes" id="UP000286045"/>
    </source>
</evidence>
<evidence type="ECO:0008006" key="6">
    <source>
        <dbReference type="Google" id="ProtNLM"/>
    </source>
</evidence>
<evidence type="ECO:0000313" key="4">
    <source>
        <dbReference type="EMBL" id="RWA06583.1"/>
    </source>
</evidence>
<keyword evidence="5" id="KW-1185">Reference proteome</keyword>
<gene>
    <name evidence="4" type="ORF">EKO27_g8507</name>
</gene>
<dbReference type="InterPro" id="IPR013320">
    <property type="entry name" value="ConA-like_dom_sf"/>
</dbReference>
<sequence>MAYSLSTHYAGQGLLNGFSFFTGEDPSDGFVDYQSREAALASNIVSIDELNRVKLGVDSINTYSPSGKGRPSVRITSNDGFTYGLFIADFSHMPSSTCGTWPAFWAFNNGGDWPIGGEVDVIEGANTAQRNLFSAHTTSGCQAPGTGFTGVQGHTDCSITPENVGCSYAAPTSDRTTYGDAFNAEGGGVYALEWDSQDIKIWHFPRRAIPDDINLAPLVTPDPTTWGPPQALFGGSRCQADSHFFNMSLVINTNFCGAYAGNIWGVADQCNELAPTCEEYVAGNPSSFSNAFWQINYIDVYEKPDPGSTLPPSLPNNTTLPTSTMSSPVFSNNTVVPSKTRTITQTISTAKPTQTGGGLVDPTTINGWTLLGCFGSLAGYTSFTQFASFATMDNEACVASCAGRKYAGVSGETCYCADILGDATAVVNDLCNIPCPGNAHEICGGVLSAGDEATSPFAALGIPRTNSTTQRNSRLLGSTSSSPRVDPLLPRAAPPTILLTVYGNVNGDVPASAPGLGGTPNIVTMTSAVTPTSAVTAKSTIMVTSAVTVTFTTICPTDAAKLITLEYCATLAAQACAGCTVAPAIPMTT</sequence>
<feature type="domain" description="GH16" evidence="3">
    <location>
        <begin position="18"/>
        <end position="306"/>
    </location>
</feature>
<dbReference type="SUPFAM" id="SSF49899">
    <property type="entry name" value="Concanavalin A-like lectins/glucanases"/>
    <property type="match status" value="1"/>
</dbReference>
<dbReference type="InterPro" id="IPR000757">
    <property type="entry name" value="Beta-glucanase-like"/>
</dbReference>
<dbReference type="Pfam" id="PF01822">
    <property type="entry name" value="WSC"/>
    <property type="match status" value="1"/>
</dbReference>
<dbReference type="PANTHER" id="PTHR10963">
    <property type="entry name" value="GLYCOSYL HYDROLASE-RELATED"/>
    <property type="match status" value="1"/>
</dbReference>
<reference evidence="4 5" key="1">
    <citation type="submission" date="2018-12" db="EMBL/GenBank/DDBJ databases">
        <title>Draft genome sequence of Xylaria grammica IHI A82.</title>
        <authorList>
            <person name="Buettner E."/>
            <person name="Kellner H."/>
        </authorList>
    </citation>
    <scope>NUCLEOTIDE SEQUENCE [LARGE SCALE GENOMIC DNA]</scope>
    <source>
        <strain evidence="4 5">IHI A82</strain>
    </source>
</reference>
<comment type="caution">
    <text evidence="4">The sequence shown here is derived from an EMBL/GenBank/DDBJ whole genome shotgun (WGS) entry which is preliminary data.</text>
</comment>
<feature type="region of interest" description="Disordered" evidence="1">
    <location>
        <begin position="462"/>
        <end position="487"/>
    </location>
</feature>
<dbReference type="STRING" id="363999.A0A439CWL1"/>
<dbReference type="Proteomes" id="UP000286045">
    <property type="component" value="Unassembled WGS sequence"/>
</dbReference>
<dbReference type="InterPro" id="IPR050546">
    <property type="entry name" value="Glycosyl_Hydrlase_16"/>
</dbReference>
<dbReference type="PROSITE" id="PS51212">
    <property type="entry name" value="WSC"/>
    <property type="match status" value="1"/>
</dbReference>
<evidence type="ECO:0000259" key="2">
    <source>
        <dbReference type="PROSITE" id="PS51212"/>
    </source>
</evidence>
<evidence type="ECO:0000259" key="3">
    <source>
        <dbReference type="PROSITE" id="PS51762"/>
    </source>
</evidence>
<feature type="non-terminal residue" evidence="4">
    <location>
        <position position="589"/>
    </location>
</feature>
<dbReference type="Gene3D" id="2.60.120.200">
    <property type="match status" value="1"/>
</dbReference>
<dbReference type="PROSITE" id="PS51762">
    <property type="entry name" value="GH16_2"/>
    <property type="match status" value="1"/>
</dbReference>
<dbReference type="PANTHER" id="PTHR10963:SF24">
    <property type="entry name" value="GLYCOSIDASE C21B10.07-RELATED"/>
    <property type="match status" value="1"/>
</dbReference>
<protein>
    <recommendedName>
        <fullName evidence="6">GH16 domain-containing protein</fullName>
    </recommendedName>
</protein>
<dbReference type="GO" id="GO:0004553">
    <property type="term" value="F:hydrolase activity, hydrolyzing O-glycosyl compounds"/>
    <property type="evidence" value="ECO:0007669"/>
    <property type="project" value="InterPro"/>
</dbReference>
<dbReference type="SMART" id="SM00321">
    <property type="entry name" value="WSC"/>
    <property type="match status" value="1"/>
</dbReference>
<feature type="domain" description="WSC" evidence="2">
    <location>
        <begin position="367"/>
        <end position="455"/>
    </location>
</feature>
<dbReference type="Pfam" id="PF26113">
    <property type="entry name" value="GH16_XgeA"/>
    <property type="match status" value="1"/>
</dbReference>
<dbReference type="InterPro" id="IPR002889">
    <property type="entry name" value="WSC_carb-bd"/>
</dbReference>
<dbReference type="AlphaFoldDB" id="A0A439CWL1"/>
<organism evidence="4 5">
    <name type="scientific">Xylaria grammica</name>
    <dbReference type="NCBI Taxonomy" id="363999"/>
    <lineage>
        <taxon>Eukaryota</taxon>
        <taxon>Fungi</taxon>
        <taxon>Dikarya</taxon>
        <taxon>Ascomycota</taxon>
        <taxon>Pezizomycotina</taxon>
        <taxon>Sordariomycetes</taxon>
        <taxon>Xylariomycetidae</taxon>
        <taxon>Xylariales</taxon>
        <taxon>Xylariaceae</taxon>
        <taxon>Xylaria</taxon>
    </lineage>
</organism>
<name>A0A439CWL1_9PEZI</name>
<dbReference type="EMBL" id="RYZI01000324">
    <property type="protein sequence ID" value="RWA06583.1"/>
    <property type="molecule type" value="Genomic_DNA"/>
</dbReference>